<gene>
    <name evidence="2" type="ORF">BofuT4_P046830.1</name>
</gene>
<feature type="region of interest" description="Disordered" evidence="1">
    <location>
        <begin position="1"/>
        <end position="20"/>
    </location>
</feature>
<dbReference type="Proteomes" id="UP000008177">
    <property type="component" value="Unplaced contigs"/>
</dbReference>
<dbReference type="InParanoid" id="G2XYX8"/>
<evidence type="ECO:0000313" key="2">
    <source>
        <dbReference type="EMBL" id="CCD45665.1"/>
    </source>
</evidence>
<sequence length="50" mass="5563">MAKPYRPTRGAGGETPDGNFFRFEPGVLPLHHKSAFDPNKQACLPPLRSR</sequence>
<protein>
    <submittedName>
        <fullName evidence="2">Uncharacterized protein</fullName>
    </submittedName>
</protein>
<accession>G2XYX8</accession>
<proteinExistence type="predicted"/>
<evidence type="ECO:0000256" key="1">
    <source>
        <dbReference type="SAM" id="MobiDB-lite"/>
    </source>
</evidence>
<reference evidence="3" key="1">
    <citation type="journal article" date="2011" name="PLoS Genet.">
        <title>Genomic analysis of the necrotrophic fungal pathogens Sclerotinia sclerotiorum and Botrytis cinerea.</title>
        <authorList>
            <person name="Amselem J."/>
            <person name="Cuomo C.A."/>
            <person name="van Kan J.A."/>
            <person name="Viaud M."/>
            <person name="Benito E.P."/>
            <person name="Couloux A."/>
            <person name="Coutinho P.M."/>
            <person name="de Vries R.P."/>
            <person name="Dyer P.S."/>
            <person name="Fillinger S."/>
            <person name="Fournier E."/>
            <person name="Gout L."/>
            <person name="Hahn M."/>
            <person name="Kohn L."/>
            <person name="Lapalu N."/>
            <person name="Plummer K.M."/>
            <person name="Pradier J.M."/>
            <person name="Quevillon E."/>
            <person name="Sharon A."/>
            <person name="Simon A."/>
            <person name="ten Have A."/>
            <person name="Tudzynski B."/>
            <person name="Tudzynski P."/>
            <person name="Wincker P."/>
            <person name="Andrew M."/>
            <person name="Anthouard V."/>
            <person name="Beever R.E."/>
            <person name="Beffa R."/>
            <person name="Benoit I."/>
            <person name="Bouzid O."/>
            <person name="Brault B."/>
            <person name="Chen Z."/>
            <person name="Choquer M."/>
            <person name="Collemare J."/>
            <person name="Cotton P."/>
            <person name="Danchin E.G."/>
            <person name="Da Silva C."/>
            <person name="Gautier A."/>
            <person name="Giraud C."/>
            <person name="Giraud T."/>
            <person name="Gonzalez C."/>
            <person name="Grossetete S."/>
            <person name="Guldener U."/>
            <person name="Henrissat B."/>
            <person name="Howlett B.J."/>
            <person name="Kodira C."/>
            <person name="Kretschmer M."/>
            <person name="Lappartient A."/>
            <person name="Leroch M."/>
            <person name="Levis C."/>
            <person name="Mauceli E."/>
            <person name="Neuveglise C."/>
            <person name="Oeser B."/>
            <person name="Pearson M."/>
            <person name="Poulain J."/>
            <person name="Poussereau N."/>
            <person name="Quesneville H."/>
            <person name="Rascle C."/>
            <person name="Schumacher J."/>
            <person name="Segurens B."/>
            <person name="Sexton A."/>
            <person name="Silva E."/>
            <person name="Sirven C."/>
            <person name="Soanes D.M."/>
            <person name="Talbot N.J."/>
            <person name="Templeton M."/>
            <person name="Yandava C."/>
            <person name="Yarden O."/>
            <person name="Zeng Q."/>
            <person name="Rollins J.A."/>
            <person name="Lebrun M.H."/>
            <person name="Dickman M."/>
        </authorList>
    </citation>
    <scope>NUCLEOTIDE SEQUENCE [LARGE SCALE GENOMIC DNA]</scope>
    <source>
        <strain evidence="3">T4</strain>
    </source>
</reference>
<name>G2XYX8_BOTF4</name>
<dbReference type="AlphaFoldDB" id="G2XYX8"/>
<dbReference type="EMBL" id="FQ790278">
    <property type="protein sequence ID" value="CCD45665.1"/>
    <property type="molecule type" value="Genomic_DNA"/>
</dbReference>
<dbReference type="HOGENOM" id="CLU_3124783_0_0_1"/>
<organism evidence="2 3">
    <name type="scientific">Botryotinia fuckeliana (strain T4)</name>
    <name type="common">Noble rot fungus</name>
    <name type="synonym">Botrytis cinerea</name>
    <dbReference type="NCBI Taxonomy" id="999810"/>
    <lineage>
        <taxon>Eukaryota</taxon>
        <taxon>Fungi</taxon>
        <taxon>Dikarya</taxon>
        <taxon>Ascomycota</taxon>
        <taxon>Pezizomycotina</taxon>
        <taxon>Leotiomycetes</taxon>
        <taxon>Helotiales</taxon>
        <taxon>Sclerotiniaceae</taxon>
        <taxon>Botrytis</taxon>
    </lineage>
</organism>
<evidence type="ECO:0000313" key="3">
    <source>
        <dbReference type="Proteomes" id="UP000008177"/>
    </source>
</evidence>